<dbReference type="EMBL" id="CP040760">
    <property type="protein sequence ID" value="QDA35924.1"/>
    <property type="molecule type" value="Genomic_DNA"/>
</dbReference>
<keyword evidence="1" id="KW-0614">Plasmid</keyword>
<organism evidence="1 2">
    <name type="scientific">Paracoccus liaowanqingii</name>
    <dbReference type="NCBI Taxonomy" id="2560053"/>
    <lineage>
        <taxon>Bacteria</taxon>
        <taxon>Pseudomonadati</taxon>
        <taxon>Pseudomonadota</taxon>
        <taxon>Alphaproteobacteria</taxon>
        <taxon>Rhodobacterales</taxon>
        <taxon>Paracoccaceae</taxon>
        <taxon>Paracoccus</taxon>
    </lineage>
</organism>
<dbReference type="InterPro" id="IPR036590">
    <property type="entry name" value="SRAP-like"/>
</dbReference>
<evidence type="ECO:0000313" key="2">
    <source>
        <dbReference type="Proteomes" id="UP000296374"/>
    </source>
</evidence>
<evidence type="ECO:0000313" key="1">
    <source>
        <dbReference type="EMBL" id="QDA35924.1"/>
    </source>
</evidence>
<sequence length="117" mass="12942">MCNLYSATMPQEAMRRLFKGLTDDAGNLEPGRVYPDQWAPIIRNGEGGPELVKARWGMPSPRSVLKTERDPGVTNIRNLASPHWHEQFDPAKGDASAICLTAQYLRPMVTHGGPLKS</sequence>
<accession>A0A4Y5ST80</accession>
<gene>
    <name evidence="1" type="ORF">E4191_17430</name>
</gene>
<dbReference type="AlphaFoldDB" id="A0A4Y5ST80"/>
<evidence type="ECO:0008006" key="3">
    <source>
        <dbReference type="Google" id="ProtNLM"/>
    </source>
</evidence>
<geneLocation type="plasmid" evidence="1 2">
    <name>unnamed6</name>
</geneLocation>
<dbReference type="Proteomes" id="UP000296374">
    <property type="component" value="Plasmid unnamed6"/>
</dbReference>
<dbReference type="KEGG" id="plia:E4191_17430"/>
<protein>
    <recommendedName>
        <fullName evidence="3">SOS response-associated peptidase</fullName>
    </recommendedName>
</protein>
<name>A0A4Y5ST80_9RHOB</name>
<dbReference type="SUPFAM" id="SSF143081">
    <property type="entry name" value="BB1717-like"/>
    <property type="match status" value="1"/>
</dbReference>
<dbReference type="Gene3D" id="3.90.1680.20">
    <property type="match status" value="1"/>
</dbReference>
<proteinExistence type="predicted"/>
<reference evidence="2" key="1">
    <citation type="submission" date="2019-05" db="EMBL/GenBank/DDBJ databases">
        <title>Tamlana fucoidanivorans sp. nov., isolated from the surface of algae collected from Fujian province in China.</title>
        <authorList>
            <person name="Li J."/>
        </authorList>
    </citation>
    <scope>NUCLEOTIDE SEQUENCE [LARGE SCALE GENOMIC DNA]</scope>
    <source>
        <strain evidence="2">2251</strain>
        <plasmid evidence="2">unnamed6</plasmid>
    </source>
</reference>